<organism evidence="3 4">
    <name type="scientific">Acinetobacter suaedae</name>
    <dbReference type="NCBI Taxonomy" id="2609668"/>
    <lineage>
        <taxon>Bacteria</taxon>
        <taxon>Pseudomonadati</taxon>
        <taxon>Pseudomonadota</taxon>
        <taxon>Gammaproteobacteria</taxon>
        <taxon>Moraxellales</taxon>
        <taxon>Moraxellaceae</taxon>
        <taxon>Acinetobacter</taxon>
    </lineage>
</organism>
<dbReference type="RefSeq" id="WP_150027431.1">
    <property type="nucleotide sequence ID" value="NZ_CP043909.1"/>
</dbReference>
<dbReference type="GO" id="GO:0005524">
    <property type="term" value="F:ATP binding"/>
    <property type="evidence" value="ECO:0007669"/>
    <property type="project" value="UniProtKB-UniRule"/>
</dbReference>
<reference evidence="3 4" key="1">
    <citation type="submission" date="2019-09" db="EMBL/GenBank/DDBJ databases">
        <title>Acinetobacter sp. C16S1 isolated from saline soil.</title>
        <authorList>
            <person name="Xu L."/>
            <person name="Sun J.-Q."/>
        </authorList>
    </citation>
    <scope>NUCLEOTIDE SEQUENCE [LARGE SCALE GENOMIC DNA]</scope>
    <source>
        <strain evidence="3 4">C16S1</strain>
    </source>
</reference>
<gene>
    <name evidence="3" type="ORF">F2A31_15310</name>
</gene>
<feature type="domain" description="ATP-grasp" evidence="2">
    <location>
        <begin position="84"/>
        <end position="281"/>
    </location>
</feature>
<keyword evidence="4" id="KW-1185">Reference proteome</keyword>
<sequence>MIYYILQPFSDQAIVIARFIKENSSKRVVGVLLLDEKKGKSDEVYDDIITVRTYDEINDLGVIVPTGAPSTEALLRKGDVQLGKIKMKKESLGVFDKVNFLNHCRQVSLPIPLMLEFNELKSSSFPLFYKEKNEKGGGLRGKANRFSDVENLPHENLIFQELIDSKGTYGVAFLAKNGRILTSFSHFEEESYPRTGGSATIIKKIEDSRLDQLTQKFVETYKYDGWGLAEYKYCHKRQDFVFMEVNAKFWASCLFTFKNNPEFLDMLFDISIEKEDINTMIYINRLLKTGLLNTLKVLYSYKGAKKIILKPFIKTIILGVFIDLKLVKL</sequence>
<dbReference type="GO" id="GO:0046872">
    <property type="term" value="F:metal ion binding"/>
    <property type="evidence" value="ECO:0007669"/>
    <property type="project" value="InterPro"/>
</dbReference>
<keyword evidence="1" id="KW-0067">ATP-binding</keyword>
<dbReference type="SUPFAM" id="SSF56059">
    <property type="entry name" value="Glutathione synthetase ATP-binding domain-like"/>
    <property type="match status" value="1"/>
</dbReference>
<dbReference type="Gene3D" id="3.30.470.20">
    <property type="entry name" value="ATP-grasp fold, B domain"/>
    <property type="match status" value="1"/>
</dbReference>
<proteinExistence type="predicted"/>
<evidence type="ECO:0000313" key="3">
    <source>
        <dbReference type="EMBL" id="QER40987.1"/>
    </source>
</evidence>
<protein>
    <recommendedName>
        <fullName evidence="2">ATP-grasp domain-containing protein</fullName>
    </recommendedName>
</protein>
<keyword evidence="1" id="KW-0547">Nucleotide-binding</keyword>
<dbReference type="PROSITE" id="PS50975">
    <property type="entry name" value="ATP_GRASP"/>
    <property type="match status" value="1"/>
</dbReference>
<evidence type="ECO:0000256" key="1">
    <source>
        <dbReference type="PROSITE-ProRule" id="PRU00409"/>
    </source>
</evidence>
<dbReference type="Proteomes" id="UP000325177">
    <property type="component" value="Chromosome"/>
</dbReference>
<accession>A0A5P1UZD4</accession>
<evidence type="ECO:0000259" key="2">
    <source>
        <dbReference type="PROSITE" id="PS50975"/>
    </source>
</evidence>
<dbReference type="InterPro" id="IPR011761">
    <property type="entry name" value="ATP-grasp"/>
</dbReference>
<dbReference type="AlphaFoldDB" id="A0A5P1UZD4"/>
<dbReference type="KEGG" id="asue:F2A31_15310"/>
<name>A0A5P1UZD4_9GAMM</name>
<dbReference type="EMBL" id="CP043909">
    <property type="protein sequence ID" value="QER40987.1"/>
    <property type="molecule type" value="Genomic_DNA"/>
</dbReference>
<evidence type="ECO:0000313" key="4">
    <source>
        <dbReference type="Proteomes" id="UP000325177"/>
    </source>
</evidence>